<evidence type="ECO:0000256" key="2">
    <source>
        <dbReference type="PROSITE-ProRule" id="PRU00182"/>
    </source>
</evidence>
<accession>A0AA38GJM7</accession>
<evidence type="ECO:0000313" key="5">
    <source>
        <dbReference type="Proteomes" id="UP000824469"/>
    </source>
</evidence>
<dbReference type="InterPro" id="IPR006145">
    <property type="entry name" value="PsdUridine_synth_RsuA/RluA"/>
</dbReference>
<dbReference type="AlphaFoldDB" id="A0AA38GJM7"/>
<proteinExistence type="predicted"/>
<dbReference type="Proteomes" id="UP000824469">
    <property type="component" value="Unassembled WGS sequence"/>
</dbReference>
<dbReference type="GO" id="GO:0009982">
    <property type="term" value="F:pseudouridine synthase activity"/>
    <property type="evidence" value="ECO:0007669"/>
    <property type="project" value="InterPro"/>
</dbReference>
<comment type="catalytic activity">
    <reaction evidence="1">
        <text>a uridine in RNA = a pseudouridine in RNA</text>
        <dbReference type="Rhea" id="RHEA:48348"/>
        <dbReference type="Rhea" id="RHEA-COMP:12068"/>
        <dbReference type="Rhea" id="RHEA-COMP:12069"/>
        <dbReference type="ChEBI" id="CHEBI:65314"/>
        <dbReference type="ChEBI" id="CHEBI:65315"/>
    </reaction>
</comment>
<evidence type="ECO:0000313" key="4">
    <source>
        <dbReference type="EMBL" id="KAH9322380.1"/>
    </source>
</evidence>
<keyword evidence="5" id="KW-1185">Reference proteome</keyword>
<organism evidence="4 5">
    <name type="scientific">Taxus chinensis</name>
    <name type="common">Chinese yew</name>
    <name type="synonym">Taxus wallichiana var. chinensis</name>
    <dbReference type="NCBI Taxonomy" id="29808"/>
    <lineage>
        <taxon>Eukaryota</taxon>
        <taxon>Viridiplantae</taxon>
        <taxon>Streptophyta</taxon>
        <taxon>Embryophyta</taxon>
        <taxon>Tracheophyta</taxon>
        <taxon>Spermatophyta</taxon>
        <taxon>Pinopsida</taxon>
        <taxon>Pinidae</taxon>
        <taxon>Conifers II</taxon>
        <taxon>Cupressales</taxon>
        <taxon>Taxaceae</taxon>
        <taxon>Taxus</taxon>
    </lineage>
</organism>
<dbReference type="EMBL" id="JAHRHJ020000003">
    <property type="protein sequence ID" value="KAH9322380.1"/>
    <property type="molecule type" value="Genomic_DNA"/>
</dbReference>
<dbReference type="Pfam" id="PF00849">
    <property type="entry name" value="PseudoU_synth_2"/>
    <property type="match status" value="1"/>
</dbReference>
<gene>
    <name evidence="4" type="ORF">KI387_017019</name>
</gene>
<feature type="non-terminal residue" evidence="4">
    <location>
        <position position="1"/>
    </location>
</feature>
<dbReference type="PROSITE" id="PS50889">
    <property type="entry name" value="S4"/>
    <property type="match status" value="1"/>
</dbReference>
<evidence type="ECO:0000256" key="1">
    <source>
        <dbReference type="ARBA" id="ARBA00000073"/>
    </source>
</evidence>
<dbReference type="PANTHER" id="PTHR21600">
    <property type="entry name" value="MITOCHONDRIAL RNA PSEUDOURIDINE SYNTHASE"/>
    <property type="match status" value="1"/>
</dbReference>
<dbReference type="GO" id="GO:0000455">
    <property type="term" value="P:enzyme-directed rRNA pseudouridine synthesis"/>
    <property type="evidence" value="ECO:0007669"/>
    <property type="project" value="TreeGrafter"/>
</dbReference>
<dbReference type="PANTHER" id="PTHR21600:SF88">
    <property type="entry name" value="RNA PSEUDOURIDINE SYNTHASE 5"/>
    <property type="match status" value="1"/>
</dbReference>
<dbReference type="PROSITE" id="PS01129">
    <property type="entry name" value="PSI_RLU"/>
    <property type="match status" value="1"/>
</dbReference>
<keyword evidence="2" id="KW-0694">RNA-binding</keyword>
<name>A0AA38GJM7_TAXCH</name>
<feature type="domain" description="Pseudouridine synthase RsuA/RluA-like" evidence="3">
    <location>
        <begin position="74"/>
        <end position="203"/>
    </location>
</feature>
<evidence type="ECO:0000259" key="3">
    <source>
        <dbReference type="Pfam" id="PF00849"/>
    </source>
</evidence>
<dbReference type="OMA" id="QRTANHG"/>
<dbReference type="CDD" id="cd00165">
    <property type="entry name" value="S4"/>
    <property type="match status" value="1"/>
</dbReference>
<sequence length="221" mass="24444">PILIDFYSSQYKSSAPTKGWLQRIHNGQITIDGRVVTDPDTVLRKGSKLVYHRLPWREPFAPYEVRILFEDDQLLIVNKPGGLQVLPGGLFQQRTLLTQLQWRTDKSGECEPEVGKTGNTLQDSYPVPVHRLGRGTSGILLCAKTNAAKSKLAANFADGSCYISSNRCSDTNPCDVKQRISKTYRALAKGIIQQDEIPIKQPIGKMRYPGVGSGLYVASPA</sequence>
<reference evidence="4 5" key="1">
    <citation type="journal article" date="2021" name="Nat. Plants">
        <title>The Taxus genome provides insights into paclitaxel biosynthesis.</title>
        <authorList>
            <person name="Xiong X."/>
            <person name="Gou J."/>
            <person name="Liao Q."/>
            <person name="Li Y."/>
            <person name="Zhou Q."/>
            <person name="Bi G."/>
            <person name="Li C."/>
            <person name="Du R."/>
            <person name="Wang X."/>
            <person name="Sun T."/>
            <person name="Guo L."/>
            <person name="Liang H."/>
            <person name="Lu P."/>
            <person name="Wu Y."/>
            <person name="Zhang Z."/>
            <person name="Ro D.K."/>
            <person name="Shang Y."/>
            <person name="Huang S."/>
            <person name="Yan J."/>
        </authorList>
    </citation>
    <scope>NUCLEOTIDE SEQUENCE [LARGE SCALE GENOMIC DNA]</scope>
    <source>
        <strain evidence="4">Ta-2019</strain>
    </source>
</reference>
<protein>
    <recommendedName>
        <fullName evidence="3">Pseudouridine synthase RsuA/RluA-like domain-containing protein</fullName>
    </recommendedName>
</protein>
<dbReference type="SUPFAM" id="SSF55120">
    <property type="entry name" value="Pseudouridine synthase"/>
    <property type="match status" value="1"/>
</dbReference>
<dbReference type="GO" id="GO:0003723">
    <property type="term" value="F:RNA binding"/>
    <property type="evidence" value="ECO:0007669"/>
    <property type="project" value="UniProtKB-KW"/>
</dbReference>
<dbReference type="InterPro" id="IPR050188">
    <property type="entry name" value="RluA_PseudoU_synthase"/>
</dbReference>
<dbReference type="InterPro" id="IPR006224">
    <property type="entry name" value="PsdUridine_synth_RluA-like_CS"/>
</dbReference>
<dbReference type="Gene3D" id="3.30.2350.10">
    <property type="entry name" value="Pseudouridine synthase"/>
    <property type="match status" value="1"/>
</dbReference>
<feature type="non-terminal residue" evidence="4">
    <location>
        <position position="221"/>
    </location>
</feature>
<dbReference type="InterPro" id="IPR020103">
    <property type="entry name" value="PsdUridine_synth_cat_dom_sf"/>
</dbReference>
<comment type="caution">
    <text evidence="4">The sequence shown here is derived from an EMBL/GenBank/DDBJ whole genome shotgun (WGS) entry which is preliminary data.</text>
</comment>